<organism evidence="2 3">
    <name type="scientific">Salmonella enterica subsp. enterica serovar Daytona</name>
    <dbReference type="NCBI Taxonomy" id="1962639"/>
    <lineage>
        <taxon>Bacteria</taxon>
        <taxon>Pseudomonadati</taxon>
        <taxon>Pseudomonadota</taxon>
        <taxon>Gammaproteobacteria</taxon>
        <taxon>Enterobacterales</taxon>
        <taxon>Enterobacteriaceae</taxon>
        <taxon>Salmonella</taxon>
    </lineage>
</organism>
<dbReference type="EMBL" id="LR133909">
    <property type="protein sequence ID" value="VDY42074.1"/>
    <property type="molecule type" value="Genomic_DNA"/>
</dbReference>
<accession>A0A447JI03</accession>
<dbReference type="AlphaFoldDB" id="A0A447JI03"/>
<keyword evidence="1" id="KW-0472">Membrane</keyword>
<proteinExistence type="predicted"/>
<dbReference type="Proteomes" id="UP000281393">
    <property type="component" value="Chromosome"/>
</dbReference>
<protein>
    <submittedName>
        <fullName evidence="2">Uncharacterized protein</fullName>
    </submittedName>
</protein>
<sequence length="51" mass="5613">MKMLRALSGASDEAANNVNNDVVLVILHLLKKALLVNYLTSIIYLVMLVIT</sequence>
<feature type="transmembrane region" description="Helical" evidence="1">
    <location>
        <begin position="33"/>
        <end position="50"/>
    </location>
</feature>
<keyword evidence="1" id="KW-0812">Transmembrane</keyword>
<keyword evidence="1" id="KW-1133">Transmembrane helix</keyword>
<reference evidence="2 3" key="1">
    <citation type="submission" date="2018-12" db="EMBL/GenBank/DDBJ databases">
        <authorList>
            <consortium name="Pathogen Informatics"/>
        </authorList>
    </citation>
    <scope>NUCLEOTIDE SEQUENCE [LARGE SCALE GENOMIC DNA]</scope>
    <source>
        <strain evidence="2 3">NCTC7102</strain>
    </source>
</reference>
<evidence type="ECO:0000256" key="1">
    <source>
        <dbReference type="SAM" id="Phobius"/>
    </source>
</evidence>
<evidence type="ECO:0000313" key="3">
    <source>
        <dbReference type="Proteomes" id="UP000281393"/>
    </source>
</evidence>
<name>A0A447JI03_SALET</name>
<gene>
    <name evidence="2" type="ORF">NCTC7102_03057</name>
</gene>
<evidence type="ECO:0000313" key="2">
    <source>
        <dbReference type="EMBL" id="VDY42074.1"/>
    </source>
</evidence>